<feature type="domain" description="Release factor glutamine methyltransferase N-terminal" evidence="8">
    <location>
        <begin position="7"/>
        <end position="74"/>
    </location>
</feature>
<dbReference type="PANTHER" id="PTHR18895:SF74">
    <property type="entry name" value="MTRF1L RELEASE FACTOR GLUTAMINE METHYLTRANSFERASE"/>
    <property type="match status" value="1"/>
</dbReference>
<evidence type="ECO:0000259" key="7">
    <source>
        <dbReference type="Pfam" id="PF05175"/>
    </source>
</evidence>
<dbReference type="GO" id="GO:0102559">
    <property type="term" value="F:peptide chain release factor N(5)-glutamine methyltransferase activity"/>
    <property type="evidence" value="ECO:0007669"/>
    <property type="project" value="UniProtKB-EC"/>
</dbReference>
<dbReference type="InterPro" id="IPR007848">
    <property type="entry name" value="Small_mtfrase_dom"/>
</dbReference>
<dbReference type="NCBIfam" id="TIGR00536">
    <property type="entry name" value="hemK_fam"/>
    <property type="match status" value="1"/>
</dbReference>
<dbReference type="EMBL" id="JACIFP010000001">
    <property type="protein sequence ID" value="MBB4135805.1"/>
    <property type="molecule type" value="Genomic_DNA"/>
</dbReference>
<dbReference type="AlphaFoldDB" id="A0A840ESG7"/>
<evidence type="ECO:0000256" key="5">
    <source>
        <dbReference type="HAMAP-Rule" id="MF_02126"/>
    </source>
</evidence>
<dbReference type="NCBIfam" id="TIGR03534">
    <property type="entry name" value="RF_mod_PrmC"/>
    <property type="match status" value="1"/>
</dbReference>
<dbReference type="SUPFAM" id="SSF53335">
    <property type="entry name" value="S-adenosyl-L-methionine-dependent methyltransferases"/>
    <property type="match status" value="1"/>
</dbReference>
<dbReference type="CDD" id="cd02440">
    <property type="entry name" value="AdoMet_MTases"/>
    <property type="match status" value="1"/>
</dbReference>
<dbReference type="InterPro" id="IPR050320">
    <property type="entry name" value="N5-glutamine_MTase"/>
</dbReference>
<accession>A0A840ESG7</accession>
<dbReference type="PANTHER" id="PTHR18895">
    <property type="entry name" value="HEMK METHYLTRANSFERASE"/>
    <property type="match status" value="1"/>
</dbReference>
<evidence type="ECO:0000313" key="9">
    <source>
        <dbReference type="EMBL" id="MBB4135805.1"/>
    </source>
</evidence>
<protein>
    <recommendedName>
        <fullName evidence="5">Release factor glutamine methyltransferase</fullName>
        <shortName evidence="5">RF MTase</shortName>
        <ecNumber evidence="5">2.1.1.297</ecNumber>
    </recommendedName>
    <alternativeName>
        <fullName evidence="5">N5-glutamine methyltransferase PrmC</fullName>
    </alternativeName>
    <alternativeName>
        <fullName evidence="5">Protein-(glutamine-N5) MTase PrmC</fullName>
    </alternativeName>
    <alternativeName>
        <fullName evidence="5">Protein-glutamine N-methyltransferase PrmC</fullName>
    </alternativeName>
</protein>
<dbReference type="InterPro" id="IPR019874">
    <property type="entry name" value="RF_methyltr_PrmC"/>
</dbReference>
<feature type="domain" description="Methyltransferase small" evidence="7">
    <location>
        <begin position="97"/>
        <end position="188"/>
    </location>
</feature>
<name>A0A840ESG7_9ACTN</name>
<keyword evidence="3 5" id="KW-0949">S-adenosyl-L-methionine</keyword>
<dbReference type="Pfam" id="PF17827">
    <property type="entry name" value="PrmC_N"/>
    <property type="match status" value="1"/>
</dbReference>
<dbReference type="HAMAP" id="MF_02126">
    <property type="entry name" value="RF_methyltr_PrmC"/>
    <property type="match status" value="1"/>
</dbReference>
<keyword evidence="10" id="KW-1185">Reference proteome</keyword>
<evidence type="ECO:0000256" key="6">
    <source>
        <dbReference type="SAM" id="MobiDB-lite"/>
    </source>
</evidence>
<dbReference type="Pfam" id="PF05175">
    <property type="entry name" value="MTS"/>
    <property type="match status" value="1"/>
</dbReference>
<comment type="similarity">
    <text evidence="5">Belongs to the protein N5-glutamine methyltransferase family. PrmC subfamily.</text>
</comment>
<gene>
    <name evidence="5" type="primary">prmC</name>
    <name evidence="9" type="ORF">BKA16_002357</name>
</gene>
<organism evidence="9 10">
    <name type="scientific">Gordonia humi</name>
    <dbReference type="NCBI Taxonomy" id="686429"/>
    <lineage>
        <taxon>Bacteria</taxon>
        <taxon>Bacillati</taxon>
        <taxon>Actinomycetota</taxon>
        <taxon>Actinomycetes</taxon>
        <taxon>Mycobacteriales</taxon>
        <taxon>Gordoniaceae</taxon>
        <taxon>Gordonia</taxon>
    </lineage>
</organism>
<evidence type="ECO:0000256" key="3">
    <source>
        <dbReference type="ARBA" id="ARBA00022691"/>
    </source>
</evidence>
<dbReference type="Gene3D" id="3.40.50.150">
    <property type="entry name" value="Vaccinia Virus protein VP39"/>
    <property type="match status" value="1"/>
</dbReference>
<evidence type="ECO:0000259" key="8">
    <source>
        <dbReference type="Pfam" id="PF17827"/>
    </source>
</evidence>
<dbReference type="InterPro" id="IPR040758">
    <property type="entry name" value="PrmC_N"/>
</dbReference>
<evidence type="ECO:0000256" key="2">
    <source>
        <dbReference type="ARBA" id="ARBA00022679"/>
    </source>
</evidence>
<dbReference type="GO" id="GO:0003676">
    <property type="term" value="F:nucleic acid binding"/>
    <property type="evidence" value="ECO:0007669"/>
    <property type="project" value="InterPro"/>
</dbReference>
<feature type="binding site" evidence="5">
    <location>
        <position position="184"/>
    </location>
    <ligand>
        <name>S-adenosyl-L-methionine</name>
        <dbReference type="ChEBI" id="CHEBI:59789"/>
    </ligand>
</feature>
<dbReference type="EC" id="2.1.1.297" evidence="5"/>
<dbReference type="Proteomes" id="UP000551501">
    <property type="component" value="Unassembled WGS sequence"/>
</dbReference>
<reference evidence="9 10" key="1">
    <citation type="submission" date="2020-08" db="EMBL/GenBank/DDBJ databases">
        <title>Sequencing the genomes of 1000 actinobacteria strains.</title>
        <authorList>
            <person name="Klenk H.-P."/>
        </authorList>
    </citation>
    <scope>NUCLEOTIDE SEQUENCE [LARGE SCALE GENOMIC DNA]</scope>
    <source>
        <strain evidence="9 10">DSM 45298</strain>
    </source>
</reference>
<dbReference type="InterPro" id="IPR002052">
    <property type="entry name" value="DNA_methylase_N6_adenine_CS"/>
</dbReference>
<feature type="binding site" evidence="5">
    <location>
        <position position="140"/>
    </location>
    <ligand>
        <name>S-adenosyl-L-methionine</name>
        <dbReference type="ChEBI" id="CHEBI:59789"/>
    </ligand>
</feature>
<feature type="binding site" evidence="5">
    <location>
        <begin position="184"/>
        <end position="187"/>
    </location>
    <ligand>
        <name>substrate</name>
    </ligand>
</feature>
<comment type="catalytic activity">
    <reaction evidence="4 5">
        <text>L-glutaminyl-[peptide chain release factor] + S-adenosyl-L-methionine = N(5)-methyl-L-glutaminyl-[peptide chain release factor] + S-adenosyl-L-homocysteine + H(+)</text>
        <dbReference type="Rhea" id="RHEA:42896"/>
        <dbReference type="Rhea" id="RHEA-COMP:10271"/>
        <dbReference type="Rhea" id="RHEA-COMP:10272"/>
        <dbReference type="ChEBI" id="CHEBI:15378"/>
        <dbReference type="ChEBI" id="CHEBI:30011"/>
        <dbReference type="ChEBI" id="CHEBI:57856"/>
        <dbReference type="ChEBI" id="CHEBI:59789"/>
        <dbReference type="ChEBI" id="CHEBI:61891"/>
        <dbReference type="EC" id="2.1.1.297"/>
    </reaction>
</comment>
<comment type="caution">
    <text evidence="5">Lacks conserved residue(s) required for the propagation of feature annotation.</text>
</comment>
<dbReference type="Gene3D" id="1.10.8.10">
    <property type="entry name" value="DNA helicase RuvA subunit, C-terminal domain"/>
    <property type="match status" value="1"/>
</dbReference>
<dbReference type="PROSITE" id="PS00092">
    <property type="entry name" value="N6_MTASE"/>
    <property type="match status" value="1"/>
</dbReference>
<dbReference type="GO" id="GO:0032259">
    <property type="term" value="P:methylation"/>
    <property type="evidence" value="ECO:0007669"/>
    <property type="project" value="UniProtKB-KW"/>
</dbReference>
<evidence type="ECO:0000313" key="10">
    <source>
        <dbReference type="Proteomes" id="UP000551501"/>
    </source>
</evidence>
<sequence length="293" mass="31085">MTSADTLRRTGARRLADAGVDAAAHDAAELLAHVLGVEPGRLLLIDHVASTDADRYDEALARRAAREPLQHITGTAYFAGRELAVGPGVFVPRPETELIVEWAMRNRPDRRRVADLCSGSGALALALADRLPGADVVAVEKSEVALEYLRRNAADSGVHVVRGDVTDPSVMSVALGDRDLIVSNPPYVPAASPVSAEVRHDPADAVFSGETGMDVIDAMVPIVADALIPGGLFAVEHDDETADAVVATLVTDGRFIDVTAHQDLAGRPRFVTARRTGEHAGTDTDNDRARMEP</sequence>
<comment type="function">
    <text evidence="5">Methylates the class 1 translation termination release factors RF1/PrfA and RF2/PrfB on the glutamine residue of the universally conserved GGQ motif.</text>
</comment>
<dbReference type="InterPro" id="IPR029063">
    <property type="entry name" value="SAM-dependent_MTases_sf"/>
</dbReference>
<feature type="compositionally biased region" description="Basic and acidic residues" evidence="6">
    <location>
        <begin position="275"/>
        <end position="293"/>
    </location>
</feature>
<evidence type="ECO:0000256" key="1">
    <source>
        <dbReference type="ARBA" id="ARBA00022603"/>
    </source>
</evidence>
<evidence type="ECO:0000256" key="4">
    <source>
        <dbReference type="ARBA" id="ARBA00048391"/>
    </source>
</evidence>
<dbReference type="RefSeq" id="WP_183370821.1">
    <property type="nucleotide sequence ID" value="NZ_BAABHL010000124.1"/>
</dbReference>
<proteinExistence type="inferred from homology"/>
<comment type="caution">
    <text evidence="9">The sequence shown here is derived from an EMBL/GenBank/DDBJ whole genome shotgun (WGS) entry which is preliminary data.</text>
</comment>
<keyword evidence="2 5" id="KW-0808">Transferase</keyword>
<dbReference type="InterPro" id="IPR004556">
    <property type="entry name" value="HemK-like"/>
</dbReference>
<feature type="region of interest" description="Disordered" evidence="6">
    <location>
        <begin position="273"/>
        <end position="293"/>
    </location>
</feature>
<keyword evidence="1 5" id="KW-0489">Methyltransferase</keyword>